<dbReference type="AlphaFoldDB" id="A0AAW2EA40"/>
<evidence type="ECO:0000313" key="1">
    <source>
        <dbReference type="EMBL" id="KAL0099578.1"/>
    </source>
</evidence>
<keyword evidence="2" id="KW-1185">Reference proteome</keyword>
<evidence type="ECO:0008006" key="3">
    <source>
        <dbReference type="Google" id="ProtNLM"/>
    </source>
</evidence>
<gene>
    <name evidence="1" type="ORF">PUN28_019770</name>
</gene>
<comment type="caution">
    <text evidence="1">The sequence shown here is derived from an EMBL/GenBank/DDBJ whole genome shotgun (WGS) entry which is preliminary data.</text>
</comment>
<organism evidence="1 2">
    <name type="scientific">Cardiocondyla obscurior</name>
    <dbReference type="NCBI Taxonomy" id="286306"/>
    <lineage>
        <taxon>Eukaryota</taxon>
        <taxon>Metazoa</taxon>
        <taxon>Ecdysozoa</taxon>
        <taxon>Arthropoda</taxon>
        <taxon>Hexapoda</taxon>
        <taxon>Insecta</taxon>
        <taxon>Pterygota</taxon>
        <taxon>Neoptera</taxon>
        <taxon>Endopterygota</taxon>
        <taxon>Hymenoptera</taxon>
        <taxon>Apocrita</taxon>
        <taxon>Aculeata</taxon>
        <taxon>Formicoidea</taxon>
        <taxon>Formicidae</taxon>
        <taxon>Myrmicinae</taxon>
        <taxon>Cardiocondyla</taxon>
    </lineage>
</organism>
<sequence>MECIEKKDVRKRFIERYKELIRKTRYKIKIKEEKNKKFLTGKGVRQRCPLHPILCNIIITTLQLEYEVERIEANRENIKKIFKMDFGSEKMYAEICYIPRQRRNKTTIKLLTIYIFIFCRLQNILSGE</sequence>
<proteinExistence type="predicted"/>
<name>A0AAW2EA40_9HYME</name>
<protein>
    <recommendedName>
        <fullName evidence="3">Reverse transcriptase domain-containing protein</fullName>
    </recommendedName>
</protein>
<dbReference type="EMBL" id="JADYXP020000027">
    <property type="protein sequence ID" value="KAL0099578.1"/>
    <property type="molecule type" value="Genomic_DNA"/>
</dbReference>
<reference evidence="1 2" key="1">
    <citation type="submission" date="2023-03" db="EMBL/GenBank/DDBJ databases">
        <title>High recombination rates correlate with genetic variation in Cardiocondyla obscurior ants.</title>
        <authorList>
            <person name="Errbii M."/>
        </authorList>
    </citation>
    <scope>NUCLEOTIDE SEQUENCE [LARGE SCALE GENOMIC DNA]</scope>
    <source>
        <strain evidence="1">Alpha-2009</strain>
        <tissue evidence="1">Whole body</tissue>
    </source>
</reference>
<dbReference type="Proteomes" id="UP001430953">
    <property type="component" value="Unassembled WGS sequence"/>
</dbReference>
<accession>A0AAW2EA40</accession>
<evidence type="ECO:0000313" key="2">
    <source>
        <dbReference type="Proteomes" id="UP001430953"/>
    </source>
</evidence>